<dbReference type="InterPro" id="IPR036728">
    <property type="entry name" value="PBP_GOBP_sf"/>
</dbReference>
<feature type="region of interest" description="Disordered" evidence="4">
    <location>
        <begin position="198"/>
        <end position="237"/>
    </location>
</feature>
<dbReference type="GO" id="GO:0005576">
    <property type="term" value="C:extracellular region"/>
    <property type="evidence" value="ECO:0007669"/>
    <property type="project" value="UniProtKB-SubCell"/>
</dbReference>
<dbReference type="PANTHER" id="PTHR21066:SF9">
    <property type="entry name" value="ODORANT-BINDING PROTEIN 59A"/>
    <property type="match status" value="1"/>
</dbReference>
<feature type="signal peptide" evidence="5">
    <location>
        <begin position="1"/>
        <end position="19"/>
    </location>
</feature>
<evidence type="ECO:0000313" key="6">
    <source>
        <dbReference type="EMBL" id="CAH2237409.1"/>
    </source>
</evidence>
<dbReference type="Proteomes" id="UP000838756">
    <property type="component" value="Unassembled WGS sequence"/>
</dbReference>
<evidence type="ECO:0000256" key="1">
    <source>
        <dbReference type="ARBA" id="ARBA00004613"/>
    </source>
</evidence>
<dbReference type="EMBL" id="CAKXAJ010025267">
    <property type="protein sequence ID" value="CAH2237409.1"/>
    <property type="molecule type" value="Genomic_DNA"/>
</dbReference>
<dbReference type="OrthoDB" id="8194482at2759"/>
<feature type="compositionally biased region" description="Polar residues" evidence="4">
    <location>
        <begin position="200"/>
        <end position="213"/>
    </location>
</feature>
<comment type="similarity">
    <text evidence="2">Belongs to the PBP/GOBP family.</text>
</comment>
<evidence type="ECO:0000256" key="3">
    <source>
        <dbReference type="ARBA" id="ARBA00022525"/>
    </source>
</evidence>
<feature type="compositionally biased region" description="Basic and acidic residues" evidence="4">
    <location>
        <begin position="216"/>
        <end position="237"/>
    </location>
</feature>
<feature type="compositionally biased region" description="Basic and acidic residues" evidence="4">
    <location>
        <begin position="70"/>
        <end position="108"/>
    </location>
</feature>
<dbReference type="InterPro" id="IPR006170">
    <property type="entry name" value="PBP/GOBP"/>
</dbReference>
<dbReference type="AlphaFoldDB" id="A0A8S4RLB7"/>
<reference evidence="6" key="1">
    <citation type="submission" date="2022-03" db="EMBL/GenBank/DDBJ databases">
        <authorList>
            <person name="Lindestad O."/>
        </authorList>
    </citation>
    <scope>NUCLEOTIDE SEQUENCE</scope>
</reference>
<accession>A0A8S4RLB7</accession>
<name>A0A8S4RLB7_9NEOP</name>
<gene>
    <name evidence="6" type="primary">jg11264</name>
    <name evidence="6" type="ORF">PAEG_LOCUS14697</name>
</gene>
<proteinExistence type="inferred from homology"/>
<sequence>MELFVNCALLILLIVECTALTCRSEHGPRNDELRKVFNNCLKQQQGTSSENRQQSSENEWRNQSENQRNQWERNNRGDNREDKMGNRDNKRDRDRNKDYRDNNNRRNDGTQNSMNENRGFDGRYSTNNGRDNRMGNMNNMGTDYSGARNGMRNSYGTTERLRGQDEFLQSEEYGDASQNNYYSSVKLPRRYKREKRIEMNSGQRSQYNPHSQRSNGKHENNHENEKEGKNSSENNSSKEIDKACVLHCFMENLHMTDDRGMPDRYLVTHALTKDEKNEDLRDFLQESIEECFQILDNENTEDKCEFSNSLLTCLSEKGRANCDDWNGKPSFLF</sequence>
<evidence type="ECO:0000256" key="5">
    <source>
        <dbReference type="SAM" id="SignalP"/>
    </source>
</evidence>
<dbReference type="GO" id="GO:0005549">
    <property type="term" value="F:odorant binding"/>
    <property type="evidence" value="ECO:0007669"/>
    <property type="project" value="InterPro"/>
</dbReference>
<keyword evidence="7" id="KW-1185">Reference proteome</keyword>
<feature type="compositionally biased region" description="Low complexity" evidence="4">
    <location>
        <begin position="126"/>
        <end position="143"/>
    </location>
</feature>
<feature type="chain" id="PRO_5035849516" evidence="5">
    <location>
        <begin position="20"/>
        <end position="333"/>
    </location>
</feature>
<keyword evidence="3" id="KW-0964">Secreted</keyword>
<dbReference type="Gene3D" id="1.10.238.20">
    <property type="entry name" value="Pheromone/general odorant binding protein domain"/>
    <property type="match status" value="1"/>
</dbReference>
<evidence type="ECO:0000256" key="2">
    <source>
        <dbReference type="ARBA" id="ARBA00008098"/>
    </source>
</evidence>
<protein>
    <submittedName>
        <fullName evidence="6">Jg11264 protein</fullName>
    </submittedName>
</protein>
<feature type="region of interest" description="Disordered" evidence="4">
    <location>
        <begin position="44"/>
        <end position="156"/>
    </location>
</feature>
<organism evidence="6 7">
    <name type="scientific">Pararge aegeria aegeria</name>
    <dbReference type="NCBI Taxonomy" id="348720"/>
    <lineage>
        <taxon>Eukaryota</taxon>
        <taxon>Metazoa</taxon>
        <taxon>Ecdysozoa</taxon>
        <taxon>Arthropoda</taxon>
        <taxon>Hexapoda</taxon>
        <taxon>Insecta</taxon>
        <taxon>Pterygota</taxon>
        <taxon>Neoptera</taxon>
        <taxon>Endopterygota</taxon>
        <taxon>Lepidoptera</taxon>
        <taxon>Glossata</taxon>
        <taxon>Ditrysia</taxon>
        <taxon>Papilionoidea</taxon>
        <taxon>Nymphalidae</taxon>
        <taxon>Satyrinae</taxon>
        <taxon>Satyrini</taxon>
        <taxon>Parargina</taxon>
        <taxon>Pararge</taxon>
    </lineage>
</organism>
<evidence type="ECO:0000256" key="4">
    <source>
        <dbReference type="SAM" id="MobiDB-lite"/>
    </source>
</evidence>
<dbReference type="InterPro" id="IPR052295">
    <property type="entry name" value="Odorant-binding_protein"/>
</dbReference>
<feature type="compositionally biased region" description="Low complexity" evidence="4">
    <location>
        <begin position="48"/>
        <end position="69"/>
    </location>
</feature>
<comment type="caution">
    <text evidence="6">The sequence shown here is derived from an EMBL/GenBank/DDBJ whole genome shotgun (WGS) entry which is preliminary data.</text>
</comment>
<dbReference type="CDD" id="cd23992">
    <property type="entry name" value="PBP_GOBP"/>
    <property type="match status" value="1"/>
</dbReference>
<dbReference type="PANTHER" id="PTHR21066">
    <property type="entry name" value="ODORANT-BINDING PROTEIN 59A-RELATED"/>
    <property type="match status" value="1"/>
</dbReference>
<dbReference type="SUPFAM" id="SSF47565">
    <property type="entry name" value="Insect pheromone/odorant-binding proteins"/>
    <property type="match status" value="1"/>
</dbReference>
<comment type="subcellular location">
    <subcellularLocation>
        <location evidence="1">Secreted</location>
    </subcellularLocation>
</comment>
<keyword evidence="5" id="KW-0732">Signal</keyword>
<dbReference type="Pfam" id="PF01395">
    <property type="entry name" value="PBP_GOBP"/>
    <property type="match status" value="1"/>
</dbReference>
<evidence type="ECO:0000313" key="7">
    <source>
        <dbReference type="Proteomes" id="UP000838756"/>
    </source>
</evidence>